<feature type="region of interest" description="Disordered" evidence="2">
    <location>
        <begin position="261"/>
        <end position="290"/>
    </location>
</feature>
<protein>
    <submittedName>
        <fullName evidence="4">Diguanylate cyclase/phosphodiesterase</fullName>
    </submittedName>
</protein>
<keyword evidence="1" id="KW-1133">Transmembrane helix</keyword>
<feature type="transmembrane region" description="Helical" evidence="1">
    <location>
        <begin position="175"/>
        <end position="193"/>
    </location>
</feature>
<proteinExistence type="predicted"/>
<feature type="transmembrane region" description="Helical" evidence="1">
    <location>
        <begin position="139"/>
        <end position="163"/>
    </location>
</feature>
<dbReference type="InterPro" id="IPR005330">
    <property type="entry name" value="MHYT_dom"/>
</dbReference>
<evidence type="ECO:0000256" key="2">
    <source>
        <dbReference type="SAM" id="MobiDB-lite"/>
    </source>
</evidence>
<dbReference type="PROSITE" id="PS50924">
    <property type="entry name" value="MHYT"/>
    <property type="match status" value="1"/>
</dbReference>
<feature type="domain" description="MHYT" evidence="3">
    <location>
        <begin position="6"/>
        <end position="199"/>
    </location>
</feature>
<dbReference type="GO" id="GO:0016020">
    <property type="term" value="C:membrane"/>
    <property type="evidence" value="ECO:0007669"/>
    <property type="project" value="UniProtKB-UniRule"/>
</dbReference>
<reference evidence="4 5" key="1">
    <citation type="submission" date="2018-06" db="EMBL/GenBank/DDBJ databases">
        <authorList>
            <consortium name="Pathogen Informatics"/>
            <person name="Doyle S."/>
        </authorList>
    </citation>
    <scope>NUCLEOTIDE SEQUENCE [LARGE SCALE GENOMIC DNA]</scope>
    <source>
        <strain evidence="4 5">NCTC11842</strain>
    </source>
</reference>
<dbReference type="AlphaFoldDB" id="A0A2X2CJ51"/>
<dbReference type="PANTHER" id="PTHR35152:SF1">
    <property type="entry name" value="DOMAIN SIGNALLING PROTEIN, PUTATIVE (AFU_ORTHOLOGUE AFUA_5G11310)-RELATED"/>
    <property type="match status" value="1"/>
</dbReference>
<feature type="transmembrane region" description="Helical" evidence="1">
    <location>
        <begin position="72"/>
        <end position="94"/>
    </location>
</feature>
<organism evidence="4 5">
    <name type="scientific">Pseudomonas luteola</name>
    <dbReference type="NCBI Taxonomy" id="47886"/>
    <lineage>
        <taxon>Bacteria</taxon>
        <taxon>Pseudomonadati</taxon>
        <taxon>Pseudomonadota</taxon>
        <taxon>Gammaproteobacteria</taxon>
        <taxon>Pseudomonadales</taxon>
        <taxon>Pseudomonadaceae</taxon>
        <taxon>Pseudomonas</taxon>
    </lineage>
</organism>
<dbReference type="EMBL" id="UAUF01000002">
    <property type="protein sequence ID" value="SPZ00205.1"/>
    <property type="molecule type" value="Genomic_DNA"/>
</dbReference>
<accession>A0A2X2CJ51</accession>
<gene>
    <name evidence="4" type="ORF">NCTC11842_00350</name>
</gene>
<feature type="compositionally biased region" description="Basic and acidic residues" evidence="2">
    <location>
        <begin position="261"/>
        <end position="280"/>
    </location>
</feature>
<sequence>MLAGSYDPLLVLVSVIVAVLTSYTALQLASAVFGTSGTAARVWLSCGALAMGSGIWAMHFIGMLAFSLPIELGYQISTTVLSLGLAVLASALALRIVCRTDLKTRHFAVGGLVMGCGIAGMHYTGMAALNMHPAISYDPAWFCVSIVIAILASTSALCVAFHLKRPLPHVWMLRFAASIFLGFGIVAMHYTGMAGAHFHKASVSGGMQEDIHAYWLGTLVSLATVSLLAMTLTAIVFEQHAHRKKLARRLADIQYRLASRQKKEDPLERLPRYIEQDDHPSQNVSMAERE</sequence>
<feature type="transmembrane region" description="Helical" evidence="1">
    <location>
        <begin position="213"/>
        <end position="237"/>
    </location>
</feature>
<feature type="compositionally biased region" description="Polar residues" evidence="2">
    <location>
        <begin position="281"/>
        <end position="290"/>
    </location>
</feature>
<keyword evidence="1" id="KW-0472">Membrane</keyword>
<dbReference type="PANTHER" id="PTHR35152">
    <property type="entry name" value="DOMAIN SIGNALLING PROTEIN, PUTATIVE (AFU_ORTHOLOGUE AFUA_5G11310)-RELATED"/>
    <property type="match status" value="1"/>
</dbReference>
<feature type="transmembrane region" description="Helical" evidence="1">
    <location>
        <begin position="12"/>
        <end position="35"/>
    </location>
</feature>
<dbReference type="Pfam" id="PF03707">
    <property type="entry name" value="MHYT"/>
    <property type="match status" value="3"/>
</dbReference>
<name>A0A2X2CJ51_PSELU</name>
<evidence type="ECO:0000259" key="3">
    <source>
        <dbReference type="PROSITE" id="PS50924"/>
    </source>
</evidence>
<dbReference type="RefSeq" id="WP_073450811.1">
    <property type="nucleotide sequence ID" value="NZ_FQYS01000025.1"/>
</dbReference>
<evidence type="ECO:0000256" key="1">
    <source>
        <dbReference type="PROSITE-ProRule" id="PRU00244"/>
    </source>
</evidence>
<dbReference type="Proteomes" id="UP000250443">
    <property type="component" value="Unassembled WGS sequence"/>
</dbReference>
<keyword evidence="1" id="KW-0812">Transmembrane</keyword>
<feature type="transmembrane region" description="Helical" evidence="1">
    <location>
        <begin position="42"/>
        <end position="66"/>
    </location>
</feature>
<evidence type="ECO:0000313" key="5">
    <source>
        <dbReference type="Proteomes" id="UP000250443"/>
    </source>
</evidence>
<feature type="transmembrane region" description="Helical" evidence="1">
    <location>
        <begin position="106"/>
        <end position="127"/>
    </location>
</feature>
<evidence type="ECO:0000313" key="4">
    <source>
        <dbReference type="EMBL" id="SPZ00205.1"/>
    </source>
</evidence>